<keyword evidence="6" id="KW-1185">Reference proteome</keyword>
<dbReference type="SUPFAM" id="SSF57440">
    <property type="entry name" value="Kringle-like"/>
    <property type="match status" value="1"/>
</dbReference>
<name>A0A915J615_ROMCU</name>
<evidence type="ECO:0000256" key="2">
    <source>
        <dbReference type="ARBA" id="ARBA00023157"/>
    </source>
</evidence>
<evidence type="ECO:0000259" key="5">
    <source>
        <dbReference type="PROSITE" id="PS50070"/>
    </source>
</evidence>
<dbReference type="InterPro" id="IPR000001">
    <property type="entry name" value="Kringle"/>
</dbReference>
<proteinExistence type="predicted"/>
<dbReference type="Gene3D" id="2.40.20.10">
    <property type="entry name" value="Plasminogen Kringle 4"/>
    <property type="match status" value="1"/>
</dbReference>
<dbReference type="AlphaFoldDB" id="A0A915J615"/>
<organism evidence="6 7">
    <name type="scientific">Romanomermis culicivorax</name>
    <name type="common">Nematode worm</name>
    <dbReference type="NCBI Taxonomy" id="13658"/>
    <lineage>
        <taxon>Eukaryota</taxon>
        <taxon>Metazoa</taxon>
        <taxon>Ecdysozoa</taxon>
        <taxon>Nematoda</taxon>
        <taxon>Enoplea</taxon>
        <taxon>Dorylaimia</taxon>
        <taxon>Mermithida</taxon>
        <taxon>Mermithoidea</taxon>
        <taxon>Mermithidae</taxon>
        <taxon>Romanomermis</taxon>
    </lineage>
</organism>
<dbReference type="WBParaSite" id="nRc.2.0.1.t21224-RA">
    <property type="protein sequence ID" value="nRc.2.0.1.t21224-RA"/>
    <property type="gene ID" value="nRc.2.0.1.g21224"/>
</dbReference>
<dbReference type="SMART" id="SM00130">
    <property type="entry name" value="KR"/>
    <property type="match status" value="1"/>
</dbReference>
<protein>
    <submittedName>
        <fullName evidence="7">Kringle domain-containing protein</fullName>
    </submittedName>
</protein>
<evidence type="ECO:0000256" key="1">
    <source>
        <dbReference type="ARBA" id="ARBA00022572"/>
    </source>
</evidence>
<feature type="signal peptide" evidence="4">
    <location>
        <begin position="1"/>
        <end position="23"/>
    </location>
</feature>
<evidence type="ECO:0000313" key="6">
    <source>
        <dbReference type="Proteomes" id="UP000887565"/>
    </source>
</evidence>
<dbReference type="Proteomes" id="UP000887565">
    <property type="component" value="Unplaced"/>
</dbReference>
<reference evidence="7" key="1">
    <citation type="submission" date="2022-11" db="UniProtKB">
        <authorList>
            <consortium name="WormBaseParasite"/>
        </authorList>
    </citation>
    <scope>IDENTIFICATION</scope>
</reference>
<feature type="chain" id="PRO_5037182248" evidence="4">
    <location>
        <begin position="24"/>
        <end position="205"/>
    </location>
</feature>
<keyword evidence="1 3" id="KW-0420">Kringle</keyword>
<evidence type="ECO:0000256" key="4">
    <source>
        <dbReference type="SAM" id="SignalP"/>
    </source>
</evidence>
<dbReference type="Pfam" id="PF00051">
    <property type="entry name" value="Kringle"/>
    <property type="match status" value="1"/>
</dbReference>
<dbReference type="PROSITE" id="PS00021">
    <property type="entry name" value="KRINGLE_1"/>
    <property type="match status" value="1"/>
</dbReference>
<feature type="domain" description="Kringle" evidence="5">
    <location>
        <begin position="117"/>
        <end position="177"/>
    </location>
</feature>
<keyword evidence="4" id="KW-0732">Signal</keyword>
<evidence type="ECO:0000313" key="7">
    <source>
        <dbReference type="WBParaSite" id="nRc.2.0.1.t21224-RA"/>
    </source>
</evidence>
<comment type="caution">
    <text evidence="3">Lacks conserved residue(s) required for the propagation of feature annotation.</text>
</comment>
<dbReference type="InterPro" id="IPR018056">
    <property type="entry name" value="Kringle_CS"/>
</dbReference>
<accession>A0A915J615</accession>
<evidence type="ECO:0000256" key="3">
    <source>
        <dbReference type="PROSITE-ProRule" id="PRU00121"/>
    </source>
</evidence>
<dbReference type="InterPro" id="IPR038178">
    <property type="entry name" value="Kringle_sf"/>
</dbReference>
<dbReference type="PROSITE" id="PS50070">
    <property type="entry name" value="KRINGLE_2"/>
    <property type="match status" value="1"/>
</dbReference>
<sequence>MTCLLIIVKCLFITNILIGSSLSGEWKCDNRIDRLKIIAKRGNTDDCLLINQIPVIKYLTSYPVEKFVDSISGGTYTGEMPCVKSKGSKIVVEPNANFYEDPDGVACRNPLDRMKWYRGHKAYTASRRKCQRWDDAINKRKNLAWLLVRERFMPESFHEMQNYCRNPDNSPCGAWCFLEGNYKYQRDAKSNRFRKTLPALGFLNR</sequence>
<keyword evidence="2" id="KW-1015">Disulfide bond</keyword>
<dbReference type="InterPro" id="IPR013806">
    <property type="entry name" value="Kringle-like"/>
</dbReference>